<evidence type="ECO:0000256" key="11">
    <source>
        <dbReference type="HAMAP-Rule" id="MF_01920"/>
    </source>
</evidence>
<evidence type="ECO:0000313" key="15">
    <source>
        <dbReference type="EMBL" id="KEI70380.1"/>
    </source>
</evidence>
<dbReference type="InterPro" id="IPR005752">
    <property type="entry name" value="Helicase_Rep"/>
</dbReference>
<gene>
    <name evidence="11" type="primary">rep</name>
    <name evidence="15" type="ORF">GV64_06235</name>
</gene>
<evidence type="ECO:0000259" key="14">
    <source>
        <dbReference type="PROSITE" id="PS51217"/>
    </source>
</evidence>
<dbReference type="InterPro" id="IPR013986">
    <property type="entry name" value="DExx_box_DNA_helicase_dom_sf"/>
</dbReference>
<dbReference type="PANTHER" id="PTHR11070:SF64">
    <property type="entry name" value="ATP-DEPENDENT DNA HELICASE REP"/>
    <property type="match status" value="1"/>
</dbReference>
<feature type="domain" description="UvrD-like helicase ATP-binding" evidence="13">
    <location>
        <begin position="2"/>
        <end position="281"/>
    </location>
</feature>
<dbReference type="Pfam" id="PF00580">
    <property type="entry name" value="UvrD-helicase"/>
    <property type="match status" value="1"/>
</dbReference>
<dbReference type="InterPro" id="IPR000212">
    <property type="entry name" value="DNA_helicase_UvrD/REP"/>
</dbReference>
<dbReference type="eggNOG" id="COG0210">
    <property type="taxonomic scope" value="Bacteria"/>
</dbReference>
<evidence type="ECO:0000256" key="2">
    <source>
        <dbReference type="ARBA" id="ARBA00022705"/>
    </source>
</evidence>
<evidence type="ECO:0000256" key="8">
    <source>
        <dbReference type="ARBA" id="ARBA00023235"/>
    </source>
</evidence>
<dbReference type="GO" id="GO:0003697">
    <property type="term" value="F:single-stranded DNA binding"/>
    <property type="evidence" value="ECO:0007669"/>
    <property type="project" value="UniProtKB-UniRule"/>
</dbReference>
<dbReference type="Gene3D" id="1.10.486.10">
    <property type="entry name" value="PCRA, domain 4"/>
    <property type="match status" value="1"/>
</dbReference>
<dbReference type="Gene3D" id="1.10.10.160">
    <property type="match status" value="1"/>
</dbReference>
<comment type="catalytic activity">
    <reaction evidence="10 11">
        <text>ATP + H2O = ADP + phosphate + H(+)</text>
        <dbReference type="Rhea" id="RHEA:13065"/>
        <dbReference type="ChEBI" id="CHEBI:15377"/>
        <dbReference type="ChEBI" id="CHEBI:15378"/>
        <dbReference type="ChEBI" id="CHEBI:30616"/>
        <dbReference type="ChEBI" id="CHEBI:43474"/>
        <dbReference type="ChEBI" id="CHEBI:456216"/>
        <dbReference type="EC" id="5.6.2.4"/>
    </reaction>
</comment>
<proteinExistence type="inferred from homology"/>
<dbReference type="InterPro" id="IPR027417">
    <property type="entry name" value="P-loop_NTPase"/>
</dbReference>
<evidence type="ECO:0000256" key="1">
    <source>
        <dbReference type="ARBA" id="ARBA00009922"/>
    </source>
</evidence>
<comment type="similarity">
    <text evidence="1 11">Belongs to the helicase family. UvrD subfamily.</text>
</comment>
<evidence type="ECO:0000259" key="13">
    <source>
        <dbReference type="PROSITE" id="PS51198"/>
    </source>
</evidence>
<dbReference type="PANTHER" id="PTHR11070">
    <property type="entry name" value="UVRD / RECB / PCRA DNA HELICASE FAMILY MEMBER"/>
    <property type="match status" value="1"/>
</dbReference>
<keyword evidence="16" id="KW-1185">Reference proteome</keyword>
<dbReference type="SUPFAM" id="SSF52540">
    <property type="entry name" value="P-loop containing nucleoside triphosphate hydrolases"/>
    <property type="match status" value="1"/>
</dbReference>
<keyword evidence="3 11" id="KW-0547">Nucleotide-binding</keyword>
<feature type="binding site" evidence="11">
    <location>
        <position position="279"/>
    </location>
    <ligand>
        <name>ATP</name>
        <dbReference type="ChEBI" id="CHEBI:30616"/>
    </ligand>
</feature>
<keyword evidence="5 11" id="KW-0347">Helicase</keyword>
<dbReference type="NCBIfam" id="TIGR01074">
    <property type="entry name" value="rep"/>
    <property type="match status" value="1"/>
</dbReference>
<sequence>MQRLNDRQAEAVKYIDTPLLVLAGAGSGKTSVITTKIAYLIQQCGISAKNIVAVTFTNKAAREMKERVGKLVKGKASSGLTVSTFHNLGLNIIRREYKILGYKPGFSIFDQQDARSLITDLMQRDASADDNGVDQIQHCISNWKNDLIIPAQALEMARQPWEQTAAIVYEHYNRMLKAYNSVDFDDLIMKPVELFRNYPEVQQRWQDKVHYMLVDEYQDTNGAQYELVKRLVGDRRKLTVVGDDDQSIYAWRGAKPENLAQLKEDYPSLKVIKLEQNYRSTSRILKAANTLIANNPHVFEKTLWSEMGVGDEIRVIKCRNDEMECERIATEILAHKLRHENSYKDYAVLYRGNFQSRLLELKLQHHGIPYHINGGTSFFARAEVKDIMAYLRLLINQDDDNAFLRVVNTPKREIGPSTLEKLGNYANKHHISMYRACEEAALEEDLAPQYAEKLRRFTGWMDDVSRRLQTSEDPMQVVREMIADTDYENWLMQHSSTPAQAEKRMANVWFLVDALQQTLERGDEDRTVEDAIARLILRDMLERNEEEEDADRVQLLTLHASKGLEYPHVYMMGMEEELLPHRTSIEEDNIEEERRLTYVGITRARKSLTMTLAGQRKQFGEIIDTMPSRFLDELPQEDLVYTGFDESSRQETKKMAGKMGLDALYKSIGA</sequence>
<comment type="catalytic activity">
    <reaction evidence="9 11">
        <text>Couples ATP hydrolysis with the unwinding of duplex DNA by translocating in the 3'-5' direction.</text>
        <dbReference type="EC" id="5.6.2.4"/>
    </reaction>
</comment>
<protein>
    <recommendedName>
        <fullName evidence="11">ATP-dependent DNA helicase Rep</fullName>
        <ecNumber evidence="11">5.6.2.4</ecNumber>
    </recommendedName>
    <alternativeName>
        <fullName evidence="11">DNA 3'-5' helicase Rep</fullName>
    </alternativeName>
</protein>
<reference evidence="15 16" key="1">
    <citation type="submission" date="2014-06" db="EMBL/GenBank/DDBJ databases">
        <title>Whole Genome Sequences of Three Symbiotic Endozoicomonas Bacteria.</title>
        <authorList>
            <person name="Neave M.J."/>
            <person name="Apprill A."/>
            <person name="Voolstra C.R."/>
        </authorList>
    </citation>
    <scope>NUCLEOTIDE SEQUENCE [LARGE SCALE GENOMIC DNA]</scope>
    <source>
        <strain evidence="15 16">DSM 22380</strain>
    </source>
</reference>
<dbReference type="Gene3D" id="3.40.50.300">
    <property type="entry name" value="P-loop containing nucleotide triphosphate hydrolases"/>
    <property type="match status" value="2"/>
</dbReference>
<dbReference type="GO" id="GO:0006260">
    <property type="term" value="P:DNA replication"/>
    <property type="evidence" value="ECO:0007669"/>
    <property type="project" value="UniProtKB-UniRule"/>
</dbReference>
<keyword evidence="8 11" id="KW-0413">Isomerase</keyword>
<evidence type="ECO:0000256" key="4">
    <source>
        <dbReference type="ARBA" id="ARBA00022801"/>
    </source>
</evidence>
<dbReference type="GO" id="GO:0005829">
    <property type="term" value="C:cytosol"/>
    <property type="evidence" value="ECO:0007669"/>
    <property type="project" value="TreeGrafter"/>
</dbReference>
<dbReference type="GO" id="GO:0016887">
    <property type="term" value="F:ATP hydrolysis activity"/>
    <property type="evidence" value="ECO:0007669"/>
    <property type="project" value="RHEA"/>
</dbReference>
<dbReference type="PROSITE" id="PS51198">
    <property type="entry name" value="UVRD_HELICASE_ATP_BIND"/>
    <property type="match status" value="1"/>
</dbReference>
<dbReference type="CDD" id="cd18807">
    <property type="entry name" value="SF1_C_UvrD"/>
    <property type="match status" value="1"/>
</dbReference>
<dbReference type="GO" id="GO:0000725">
    <property type="term" value="P:recombinational repair"/>
    <property type="evidence" value="ECO:0007669"/>
    <property type="project" value="TreeGrafter"/>
</dbReference>
<evidence type="ECO:0000256" key="9">
    <source>
        <dbReference type="ARBA" id="ARBA00034617"/>
    </source>
</evidence>
<dbReference type="Pfam" id="PF13361">
    <property type="entry name" value="UvrD_C"/>
    <property type="match status" value="1"/>
</dbReference>
<evidence type="ECO:0000256" key="7">
    <source>
        <dbReference type="ARBA" id="ARBA00023125"/>
    </source>
</evidence>
<evidence type="ECO:0000256" key="5">
    <source>
        <dbReference type="ARBA" id="ARBA00022806"/>
    </source>
</evidence>
<evidence type="ECO:0000256" key="12">
    <source>
        <dbReference type="PROSITE-ProRule" id="PRU00560"/>
    </source>
</evidence>
<dbReference type="AlphaFoldDB" id="A0A081K8A4"/>
<dbReference type="GO" id="GO:0043138">
    <property type="term" value="F:3'-5' DNA helicase activity"/>
    <property type="evidence" value="ECO:0007669"/>
    <property type="project" value="UniProtKB-UniRule"/>
</dbReference>
<keyword evidence="4 11" id="KW-0378">Hydrolase</keyword>
<evidence type="ECO:0000256" key="10">
    <source>
        <dbReference type="ARBA" id="ARBA00048988"/>
    </source>
</evidence>
<organism evidence="15 16">
    <name type="scientific">Endozoicomonas elysicola</name>
    <dbReference type="NCBI Taxonomy" id="305900"/>
    <lineage>
        <taxon>Bacteria</taxon>
        <taxon>Pseudomonadati</taxon>
        <taxon>Pseudomonadota</taxon>
        <taxon>Gammaproteobacteria</taxon>
        <taxon>Oceanospirillales</taxon>
        <taxon>Endozoicomonadaceae</taxon>
        <taxon>Endozoicomonas</taxon>
    </lineage>
</organism>
<dbReference type="InterPro" id="IPR014016">
    <property type="entry name" value="UvrD-like_ATP-bd"/>
</dbReference>
<keyword evidence="2 11" id="KW-0235">DNA replication</keyword>
<comment type="caution">
    <text evidence="15">The sequence shown here is derived from an EMBL/GenBank/DDBJ whole genome shotgun (WGS) entry which is preliminary data.</text>
</comment>
<dbReference type="STRING" id="305900.GV64_06235"/>
<evidence type="ECO:0000313" key="16">
    <source>
        <dbReference type="Proteomes" id="UP000027997"/>
    </source>
</evidence>
<comment type="subunit">
    <text evidence="11">Homodimer.</text>
</comment>
<dbReference type="RefSeq" id="WP_020581055.1">
    <property type="nucleotide sequence ID" value="NZ_JOJP01000001.1"/>
</dbReference>
<accession>A0A081K8A4</accession>
<keyword evidence="7 11" id="KW-0238">DNA-binding</keyword>
<evidence type="ECO:0000256" key="3">
    <source>
        <dbReference type="ARBA" id="ARBA00022741"/>
    </source>
</evidence>
<dbReference type="EC" id="5.6.2.4" evidence="11"/>
<feature type="domain" description="UvrD-like helicase C-terminal" evidence="14">
    <location>
        <begin position="282"/>
        <end position="563"/>
    </location>
</feature>
<dbReference type="CDD" id="cd17932">
    <property type="entry name" value="DEXQc_UvrD"/>
    <property type="match status" value="1"/>
</dbReference>
<dbReference type="HAMAP" id="MF_01920">
    <property type="entry name" value="Helicase_Rep"/>
    <property type="match status" value="1"/>
</dbReference>
<keyword evidence="6 11" id="KW-0067">ATP-binding</keyword>
<comment type="function">
    <text evidence="11">Rep helicase is a single-stranded DNA-dependent ATPase involved in DNA replication; it can initiate unwinding at a nick in the DNA. It binds to the single-stranded DNA and acts in a progressive fashion along the DNA in the 3' to 5' direction.</text>
</comment>
<feature type="binding site" evidence="12">
    <location>
        <begin position="23"/>
        <end position="30"/>
    </location>
    <ligand>
        <name>ATP</name>
        <dbReference type="ChEBI" id="CHEBI:30616"/>
    </ligand>
</feature>
<dbReference type="Proteomes" id="UP000027997">
    <property type="component" value="Unassembled WGS sequence"/>
</dbReference>
<dbReference type="EMBL" id="JOJP01000001">
    <property type="protein sequence ID" value="KEI70380.1"/>
    <property type="molecule type" value="Genomic_DNA"/>
</dbReference>
<dbReference type="PROSITE" id="PS51217">
    <property type="entry name" value="UVRD_HELICASE_CTER"/>
    <property type="match status" value="1"/>
</dbReference>
<evidence type="ECO:0000256" key="6">
    <source>
        <dbReference type="ARBA" id="ARBA00022840"/>
    </source>
</evidence>
<name>A0A081K8A4_9GAMM</name>
<dbReference type="InterPro" id="IPR014017">
    <property type="entry name" value="DNA_helicase_UvrD-like_C"/>
</dbReference>
<dbReference type="GO" id="GO:0005524">
    <property type="term" value="F:ATP binding"/>
    <property type="evidence" value="ECO:0007669"/>
    <property type="project" value="UniProtKB-UniRule"/>
</dbReference>